<reference evidence="8" key="1">
    <citation type="submission" date="2021-01" db="EMBL/GenBank/DDBJ databases">
        <title>Whole genome shotgun sequence of Virgisporangium aurantiacum NBRC 16421.</title>
        <authorList>
            <person name="Komaki H."/>
            <person name="Tamura T."/>
        </authorList>
    </citation>
    <scope>NUCLEOTIDE SEQUENCE</scope>
    <source>
        <strain evidence="8">NBRC 16421</strain>
    </source>
</reference>
<dbReference type="PANTHER" id="PTHR43229">
    <property type="entry name" value="NODULATION PROTEIN J"/>
    <property type="match status" value="1"/>
</dbReference>
<feature type="transmembrane region" description="Helical" evidence="6">
    <location>
        <begin position="234"/>
        <end position="254"/>
    </location>
</feature>
<evidence type="ECO:0000256" key="5">
    <source>
        <dbReference type="ARBA" id="ARBA00023251"/>
    </source>
</evidence>
<dbReference type="PANTHER" id="PTHR43229:SF2">
    <property type="entry name" value="NODULATION PROTEIN J"/>
    <property type="match status" value="1"/>
</dbReference>
<dbReference type="PROSITE" id="PS51012">
    <property type="entry name" value="ABC_TM2"/>
    <property type="match status" value="1"/>
</dbReference>
<evidence type="ECO:0000259" key="7">
    <source>
        <dbReference type="PROSITE" id="PS51012"/>
    </source>
</evidence>
<dbReference type="GO" id="GO:0140359">
    <property type="term" value="F:ABC-type transporter activity"/>
    <property type="evidence" value="ECO:0007669"/>
    <property type="project" value="InterPro"/>
</dbReference>
<evidence type="ECO:0000256" key="2">
    <source>
        <dbReference type="ARBA" id="ARBA00022692"/>
    </source>
</evidence>
<feature type="transmembrane region" description="Helical" evidence="6">
    <location>
        <begin position="110"/>
        <end position="130"/>
    </location>
</feature>
<dbReference type="Proteomes" id="UP000612585">
    <property type="component" value="Unassembled WGS sequence"/>
</dbReference>
<evidence type="ECO:0000313" key="8">
    <source>
        <dbReference type="EMBL" id="GIJ59990.1"/>
    </source>
</evidence>
<name>A0A8J3ZE36_9ACTN</name>
<accession>A0A8J3ZE36</accession>
<feature type="domain" description="ABC transmembrane type-2" evidence="7">
    <location>
        <begin position="27"/>
        <end position="260"/>
    </location>
</feature>
<keyword evidence="6" id="KW-1003">Cell membrane</keyword>
<evidence type="ECO:0000256" key="1">
    <source>
        <dbReference type="ARBA" id="ARBA00004141"/>
    </source>
</evidence>
<feature type="transmembrane region" description="Helical" evidence="6">
    <location>
        <begin position="67"/>
        <end position="90"/>
    </location>
</feature>
<gene>
    <name evidence="8" type="ORF">Vau01_075060</name>
</gene>
<comment type="subcellular location">
    <subcellularLocation>
        <location evidence="6">Cell membrane</location>
        <topology evidence="6">Multi-pass membrane protein</topology>
    </subcellularLocation>
    <subcellularLocation>
        <location evidence="1">Membrane</location>
        <topology evidence="1">Multi-pass membrane protein</topology>
    </subcellularLocation>
</comment>
<evidence type="ECO:0000256" key="3">
    <source>
        <dbReference type="ARBA" id="ARBA00022989"/>
    </source>
</evidence>
<dbReference type="Pfam" id="PF01061">
    <property type="entry name" value="ABC2_membrane"/>
    <property type="match status" value="1"/>
</dbReference>
<dbReference type="EMBL" id="BOPG01000049">
    <property type="protein sequence ID" value="GIJ59990.1"/>
    <property type="molecule type" value="Genomic_DNA"/>
</dbReference>
<dbReference type="InterPro" id="IPR000412">
    <property type="entry name" value="ABC_2_transport"/>
</dbReference>
<dbReference type="GO" id="GO:0043190">
    <property type="term" value="C:ATP-binding cassette (ABC) transporter complex"/>
    <property type="evidence" value="ECO:0007669"/>
    <property type="project" value="InterPro"/>
</dbReference>
<evidence type="ECO:0000256" key="4">
    <source>
        <dbReference type="ARBA" id="ARBA00023136"/>
    </source>
</evidence>
<comment type="caution">
    <text evidence="8">The sequence shown here is derived from an EMBL/GenBank/DDBJ whole genome shotgun (WGS) entry which is preliminary data.</text>
</comment>
<dbReference type="RefSeq" id="WP_204003587.1">
    <property type="nucleotide sequence ID" value="NZ_BOPG01000049.1"/>
</dbReference>
<organism evidence="8 9">
    <name type="scientific">Virgisporangium aurantiacum</name>
    <dbReference type="NCBI Taxonomy" id="175570"/>
    <lineage>
        <taxon>Bacteria</taxon>
        <taxon>Bacillati</taxon>
        <taxon>Actinomycetota</taxon>
        <taxon>Actinomycetes</taxon>
        <taxon>Micromonosporales</taxon>
        <taxon>Micromonosporaceae</taxon>
        <taxon>Virgisporangium</taxon>
    </lineage>
</organism>
<dbReference type="InterPro" id="IPR051784">
    <property type="entry name" value="Nod_factor_ABC_transporter"/>
</dbReference>
<dbReference type="InterPro" id="IPR047817">
    <property type="entry name" value="ABC2_TM_bact-type"/>
</dbReference>
<keyword evidence="4 6" id="KW-0472">Membrane</keyword>
<evidence type="ECO:0000256" key="6">
    <source>
        <dbReference type="RuleBase" id="RU361157"/>
    </source>
</evidence>
<keyword evidence="2 6" id="KW-0812">Transmembrane</keyword>
<keyword evidence="9" id="KW-1185">Reference proteome</keyword>
<proteinExistence type="inferred from homology"/>
<feature type="transmembrane region" description="Helical" evidence="6">
    <location>
        <begin position="142"/>
        <end position="166"/>
    </location>
</feature>
<dbReference type="GO" id="GO:0046677">
    <property type="term" value="P:response to antibiotic"/>
    <property type="evidence" value="ECO:0007669"/>
    <property type="project" value="UniProtKB-KW"/>
</dbReference>
<keyword evidence="3 6" id="KW-1133">Transmembrane helix</keyword>
<sequence length="262" mass="28307">MNSLRWAVADGWTVTLRSLDRWVREPGVLLLGLLFPVLMMLMFGYLLGGAMAVPGGDYFEFLMPGMFALAMLFGIESTTIAVATDAARGITDRFRSMPMAPSAVVVGRSVADMLNSALGLGVLMIGGQLVGWHSHGTAAETMLAVALLLLLRFAFLWMGIYIGLVIGKPEGAIALQILVWPFAFVSSTFAAPDTMPGWLGAAAEWNPMSATAVACRDLFGNPTWGEPSWATDHAMLIAVLWPLALIAVFVPLSVRRYQRLSR</sequence>
<dbReference type="PIRSF" id="PIRSF006648">
    <property type="entry name" value="DrrB"/>
    <property type="match status" value="1"/>
</dbReference>
<comment type="similarity">
    <text evidence="6">Belongs to the ABC-2 integral membrane protein family.</text>
</comment>
<protein>
    <recommendedName>
        <fullName evidence="6">Transport permease protein</fullName>
    </recommendedName>
</protein>
<feature type="transmembrane region" description="Helical" evidence="6">
    <location>
        <begin position="27"/>
        <end position="47"/>
    </location>
</feature>
<dbReference type="AlphaFoldDB" id="A0A8J3ZE36"/>
<keyword evidence="6" id="KW-0813">Transport</keyword>
<evidence type="ECO:0000313" key="9">
    <source>
        <dbReference type="Proteomes" id="UP000612585"/>
    </source>
</evidence>
<feature type="transmembrane region" description="Helical" evidence="6">
    <location>
        <begin position="173"/>
        <end position="191"/>
    </location>
</feature>
<dbReference type="InterPro" id="IPR013525">
    <property type="entry name" value="ABC2_TM"/>
</dbReference>
<keyword evidence="5" id="KW-0046">Antibiotic resistance</keyword>